<gene>
    <name evidence="1" type="ORF">SPELUC_LOCUS17468</name>
</gene>
<proteinExistence type="predicted"/>
<dbReference type="Proteomes" id="UP000789366">
    <property type="component" value="Unassembled WGS sequence"/>
</dbReference>
<dbReference type="EMBL" id="CAJVPW010071860">
    <property type="protein sequence ID" value="CAG8793845.1"/>
    <property type="molecule type" value="Genomic_DNA"/>
</dbReference>
<organism evidence="1 2">
    <name type="scientific">Cetraspora pellucida</name>
    <dbReference type="NCBI Taxonomy" id="1433469"/>
    <lineage>
        <taxon>Eukaryota</taxon>
        <taxon>Fungi</taxon>
        <taxon>Fungi incertae sedis</taxon>
        <taxon>Mucoromycota</taxon>
        <taxon>Glomeromycotina</taxon>
        <taxon>Glomeromycetes</taxon>
        <taxon>Diversisporales</taxon>
        <taxon>Gigasporaceae</taxon>
        <taxon>Cetraspora</taxon>
    </lineage>
</organism>
<feature type="non-terminal residue" evidence="1">
    <location>
        <position position="92"/>
    </location>
</feature>
<name>A0ACA9RHZ6_9GLOM</name>
<sequence length="92" mass="10412">INESIDDNIQEEKLEIVDEDLNDFSNVSEFDSNGVLINNYINNFTNNSLSTELSIDGDSVIDYNIFDNSFAFDSINNFVNYNNSTILSNDIV</sequence>
<comment type="caution">
    <text evidence="1">The sequence shown here is derived from an EMBL/GenBank/DDBJ whole genome shotgun (WGS) entry which is preliminary data.</text>
</comment>
<feature type="non-terminal residue" evidence="1">
    <location>
        <position position="1"/>
    </location>
</feature>
<protein>
    <submittedName>
        <fullName evidence="1">16827_t:CDS:1</fullName>
    </submittedName>
</protein>
<evidence type="ECO:0000313" key="2">
    <source>
        <dbReference type="Proteomes" id="UP000789366"/>
    </source>
</evidence>
<keyword evidence="2" id="KW-1185">Reference proteome</keyword>
<reference evidence="1" key="1">
    <citation type="submission" date="2021-06" db="EMBL/GenBank/DDBJ databases">
        <authorList>
            <person name="Kallberg Y."/>
            <person name="Tangrot J."/>
            <person name="Rosling A."/>
        </authorList>
    </citation>
    <scope>NUCLEOTIDE SEQUENCE</scope>
    <source>
        <strain evidence="1">28 12/20/2015</strain>
    </source>
</reference>
<evidence type="ECO:0000313" key="1">
    <source>
        <dbReference type="EMBL" id="CAG8793845.1"/>
    </source>
</evidence>
<accession>A0ACA9RHZ6</accession>